<protein>
    <recommendedName>
        <fullName evidence="6">Phytocyanin domain-containing protein</fullName>
    </recommendedName>
</protein>
<dbReference type="Pfam" id="PF02298">
    <property type="entry name" value="Cu_bind_like"/>
    <property type="match status" value="1"/>
</dbReference>
<keyword evidence="1" id="KW-0732">Signal</keyword>
<dbReference type="Gene3D" id="2.60.40.420">
    <property type="entry name" value="Cupredoxins - blue copper proteins"/>
    <property type="match status" value="1"/>
</dbReference>
<keyword evidence="3" id="KW-0325">Glycoprotein</keyword>
<gene>
    <name evidence="7" type="ORF">ACH5RR_014269</name>
</gene>
<evidence type="ECO:0000256" key="4">
    <source>
        <dbReference type="ARBA" id="ARBA00035011"/>
    </source>
</evidence>
<keyword evidence="8" id="KW-1185">Reference proteome</keyword>
<evidence type="ECO:0000256" key="5">
    <source>
        <dbReference type="ARBA" id="ARBA00037626"/>
    </source>
</evidence>
<comment type="similarity">
    <text evidence="4">Belongs to the early nodulin-like (ENODL) family.</text>
</comment>
<evidence type="ECO:0000259" key="6">
    <source>
        <dbReference type="PROSITE" id="PS51485"/>
    </source>
</evidence>
<feature type="domain" description="Phytocyanin" evidence="6">
    <location>
        <begin position="33"/>
        <end position="132"/>
    </location>
</feature>
<name>A0ABD3A2F3_9GENT</name>
<evidence type="ECO:0000313" key="7">
    <source>
        <dbReference type="EMBL" id="KAL3525897.1"/>
    </source>
</evidence>
<evidence type="ECO:0000256" key="1">
    <source>
        <dbReference type="ARBA" id="ARBA00022729"/>
    </source>
</evidence>
<evidence type="ECO:0000313" key="8">
    <source>
        <dbReference type="Proteomes" id="UP001630127"/>
    </source>
</evidence>
<dbReference type="AlphaFoldDB" id="A0ABD3A2F3"/>
<dbReference type="PANTHER" id="PTHR33021">
    <property type="entry name" value="BLUE COPPER PROTEIN"/>
    <property type="match status" value="1"/>
</dbReference>
<accession>A0ABD3A2F3</accession>
<dbReference type="PROSITE" id="PS51485">
    <property type="entry name" value="PHYTOCYANIN"/>
    <property type="match status" value="1"/>
</dbReference>
<proteinExistence type="inferred from homology"/>
<organism evidence="7 8">
    <name type="scientific">Cinchona calisaya</name>
    <dbReference type="NCBI Taxonomy" id="153742"/>
    <lineage>
        <taxon>Eukaryota</taxon>
        <taxon>Viridiplantae</taxon>
        <taxon>Streptophyta</taxon>
        <taxon>Embryophyta</taxon>
        <taxon>Tracheophyta</taxon>
        <taxon>Spermatophyta</taxon>
        <taxon>Magnoliopsida</taxon>
        <taxon>eudicotyledons</taxon>
        <taxon>Gunneridae</taxon>
        <taxon>Pentapetalae</taxon>
        <taxon>asterids</taxon>
        <taxon>lamiids</taxon>
        <taxon>Gentianales</taxon>
        <taxon>Rubiaceae</taxon>
        <taxon>Cinchonoideae</taxon>
        <taxon>Cinchoneae</taxon>
        <taxon>Cinchona</taxon>
    </lineage>
</organism>
<sequence length="170" mass="19103">MDGLTMMLRKRGGALRLLVAVAAAAMLACTVGRLISVGGRLGWQQNVNYTDWASHQHLYMGDWLMFRFDKTMYNVLEVNQTNYEQCNDHEFINNITRGGRDVFQLTKARPYYFLSSGGYCYNGMKVAINVEVYVPAPEPASQNNSPLKTSSRVVLSIVSAIATSIWWHGL</sequence>
<dbReference type="Proteomes" id="UP001630127">
    <property type="component" value="Unassembled WGS sequence"/>
</dbReference>
<reference evidence="7 8" key="1">
    <citation type="submission" date="2024-11" db="EMBL/GenBank/DDBJ databases">
        <title>A near-complete genome assembly of Cinchona calisaya.</title>
        <authorList>
            <person name="Lian D.C."/>
            <person name="Zhao X.W."/>
            <person name="Wei L."/>
        </authorList>
    </citation>
    <scope>NUCLEOTIDE SEQUENCE [LARGE SCALE GENOMIC DNA]</scope>
    <source>
        <tissue evidence="7">Nenye</tissue>
    </source>
</reference>
<dbReference type="SUPFAM" id="SSF49503">
    <property type="entry name" value="Cupredoxins"/>
    <property type="match status" value="1"/>
</dbReference>
<dbReference type="InterPro" id="IPR003245">
    <property type="entry name" value="Phytocyanin_dom"/>
</dbReference>
<comment type="caution">
    <text evidence="7">The sequence shown here is derived from an EMBL/GenBank/DDBJ whole genome shotgun (WGS) entry which is preliminary data.</text>
</comment>
<dbReference type="InterPro" id="IPR008972">
    <property type="entry name" value="Cupredoxin"/>
</dbReference>
<dbReference type="InterPro" id="IPR039391">
    <property type="entry name" value="Phytocyanin-like"/>
</dbReference>
<evidence type="ECO:0000256" key="3">
    <source>
        <dbReference type="ARBA" id="ARBA00023180"/>
    </source>
</evidence>
<keyword evidence="2" id="KW-1015">Disulfide bond</keyword>
<dbReference type="EMBL" id="JBJUIK010000006">
    <property type="protein sequence ID" value="KAL3525897.1"/>
    <property type="molecule type" value="Genomic_DNA"/>
</dbReference>
<dbReference type="PANTHER" id="PTHR33021:SF547">
    <property type="entry name" value="OS03G0758500 PROTEIN"/>
    <property type="match status" value="1"/>
</dbReference>
<dbReference type="FunFam" id="2.60.40.420:FF:000018">
    <property type="entry name" value="Lamin-like protein"/>
    <property type="match status" value="1"/>
</dbReference>
<comment type="function">
    <text evidence="5">May act as a carbohydrate transporter.</text>
</comment>
<evidence type="ECO:0000256" key="2">
    <source>
        <dbReference type="ARBA" id="ARBA00023157"/>
    </source>
</evidence>